<dbReference type="Proteomes" id="UP001341840">
    <property type="component" value="Unassembled WGS sequence"/>
</dbReference>
<dbReference type="EMBL" id="JASCZI010093418">
    <property type="protein sequence ID" value="MED6153282.1"/>
    <property type="molecule type" value="Genomic_DNA"/>
</dbReference>
<feature type="compositionally biased region" description="Polar residues" evidence="1">
    <location>
        <begin position="17"/>
        <end position="27"/>
    </location>
</feature>
<sequence length="94" mass="9995">MSNRENLQSRDTKKVATLSSAPATSTPAPLHPHKRRRLPSLQNSPTEKDLENEDETLKSGARVQPLSAENKPENGTIRLGGGPVSLPSGTGVDA</sequence>
<organism evidence="2 3">
    <name type="scientific">Stylosanthes scabra</name>
    <dbReference type="NCBI Taxonomy" id="79078"/>
    <lineage>
        <taxon>Eukaryota</taxon>
        <taxon>Viridiplantae</taxon>
        <taxon>Streptophyta</taxon>
        <taxon>Embryophyta</taxon>
        <taxon>Tracheophyta</taxon>
        <taxon>Spermatophyta</taxon>
        <taxon>Magnoliopsida</taxon>
        <taxon>eudicotyledons</taxon>
        <taxon>Gunneridae</taxon>
        <taxon>Pentapetalae</taxon>
        <taxon>rosids</taxon>
        <taxon>fabids</taxon>
        <taxon>Fabales</taxon>
        <taxon>Fabaceae</taxon>
        <taxon>Papilionoideae</taxon>
        <taxon>50 kb inversion clade</taxon>
        <taxon>dalbergioids sensu lato</taxon>
        <taxon>Dalbergieae</taxon>
        <taxon>Pterocarpus clade</taxon>
        <taxon>Stylosanthes</taxon>
    </lineage>
</organism>
<evidence type="ECO:0000313" key="2">
    <source>
        <dbReference type="EMBL" id="MED6153282.1"/>
    </source>
</evidence>
<feature type="non-terminal residue" evidence="2">
    <location>
        <position position="94"/>
    </location>
</feature>
<reference evidence="2 3" key="1">
    <citation type="journal article" date="2023" name="Plants (Basel)">
        <title>Bridging the Gap: Combining Genomics and Transcriptomics Approaches to Understand Stylosanthes scabra, an Orphan Legume from the Brazilian Caatinga.</title>
        <authorList>
            <person name="Ferreira-Neto J.R.C."/>
            <person name="da Silva M.D."/>
            <person name="Binneck E."/>
            <person name="de Melo N.F."/>
            <person name="da Silva R.H."/>
            <person name="de Melo A.L.T.M."/>
            <person name="Pandolfi V."/>
            <person name="Bustamante F.O."/>
            <person name="Brasileiro-Vidal A.C."/>
            <person name="Benko-Iseppon A.M."/>
        </authorList>
    </citation>
    <scope>NUCLEOTIDE SEQUENCE [LARGE SCALE GENOMIC DNA]</scope>
    <source>
        <tissue evidence="2">Leaves</tissue>
    </source>
</reference>
<name>A0ABU6TXU4_9FABA</name>
<protein>
    <submittedName>
        <fullName evidence="2">Uncharacterized protein</fullName>
    </submittedName>
</protein>
<keyword evidence="3" id="KW-1185">Reference proteome</keyword>
<proteinExistence type="predicted"/>
<evidence type="ECO:0000313" key="3">
    <source>
        <dbReference type="Proteomes" id="UP001341840"/>
    </source>
</evidence>
<comment type="caution">
    <text evidence="2">The sequence shown here is derived from an EMBL/GenBank/DDBJ whole genome shotgun (WGS) entry which is preliminary data.</text>
</comment>
<accession>A0ABU6TXU4</accession>
<evidence type="ECO:0000256" key="1">
    <source>
        <dbReference type="SAM" id="MobiDB-lite"/>
    </source>
</evidence>
<gene>
    <name evidence="2" type="ORF">PIB30_100380</name>
</gene>
<feature type="region of interest" description="Disordered" evidence="1">
    <location>
        <begin position="1"/>
        <end position="94"/>
    </location>
</feature>